<dbReference type="OrthoDB" id="10254221at2759"/>
<dbReference type="Proteomes" id="UP000807306">
    <property type="component" value="Unassembled WGS sequence"/>
</dbReference>
<protein>
    <recommendedName>
        <fullName evidence="2">NAD(P)-binding domain-containing protein</fullName>
    </recommendedName>
</protein>
<comment type="similarity">
    <text evidence="1">Belongs to the avfA family.</text>
</comment>
<dbReference type="GO" id="GO:0016646">
    <property type="term" value="F:oxidoreductase activity, acting on the CH-NH group of donors, NAD or NADP as acceptor"/>
    <property type="evidence" value="ECO:0007669"/>
    <property type="project" value="TreeGrafter"/>
</dbReference>
<dbReference type="InterPro" id="IPR016040">
    <property type="entry name" value="NAD(P)-bd_dom"/>
</dbReference>
<proteinExistence type="inferred from homology"/>
<gene>
    <name evidence="3" type="ORF">CPB83DRAFT_856311</name>
</gene>
<dbReference type="PANTHER" id="PTHR43355">
    <property type="entry name" value="FLAVIN REDUCTASE (NADPH)"/>
    <property type="match status" value="1"/>
</dbReference>
<feature type="domain" description="NAD(P)-binding" evidence="2">
    <location>
        <begin position="226"/>
        <end position="279"/>
    </location>
</feature>
<dbReference type="Gene3D" id="3.40.50.720">
    <property type="entry name" value="NAD(P)-binding Rossmann-like Domain"/>
    <property type="match status" value="1"/>
</dbReference>
<comment type="caution">
    <text evidence="3">The sequence shown here is derived from an EMBL/GenBank/DDBJ whole genome shotgun (WGS) entry which is preliminary data.</text>
</comment>
<evidence type="ECO:0000313" key="4">
    <source>
        <dbReference type="Proteomes" id="UP000807306"/>
    </source>
</evidence>
<dbReference type="PANTHER" id="PTHR43355:SF2">
    <property type="entry name" value="FLAVIN REDUCTASE (NADPH)"/>
    <property type="match status" value="1"/>
</dbReference>
<dbReference type="Pfam" id="PF13460">
    <property type="entry name" value="NAD_binding_10"/>
    <property type="match status" value="1"/>
</dbReference>
<dbReference type="InterPro" id="IPR036291">
    <property type="entry name" value="NAD(P)-bd_dom_sf"/>
</dbReference>
<evidence type="ECO:0000256" key="1">
    <source>
        <dbReference type="ARBA" id="ARBA00038376"/>
    </source>
</evidence>
<dbReference type="EMBL" id="MU157862">
    <property type="protein sequence ID" value="KAF9527298.1"/>
    <property type="molecule type" value="Genomic_DNA"/>
</dbReference>
<dbReference type="AlphaFoldDB" id="A0A9P6JNZ6"/>
<evidence type="ECO:0000259" key="2">
    <source>
        <dbReference type="Pfam" id="PF13460"/>
    </source>
</evidence>
<evidence type="ECO:0000313" key="3">
    <source>
        <dbReference type="EMBL" id="KAF9527298.1"/>
    </source>
</evidence>
<name>A0A9P6JNZ6_9AGAR</name>
<keyword evidence="4" id="KW-1185">Reference proteome</keyword>
<dbReference type="SUPFAM" id="SSF51735">
    <property type="entry name" value="NAD(P)-binding Rossmann-fold domains"/>
    <property type="match status" value="1"/>
</dbReference>
<reference evidence="3" key="1">
    <citation type="submission" date="2020-11" db="EMBL/GenBank/DDBJ databases">
        <authorList>
            <consortium name="DOE Joint Genome Institute"/>
            <person name="Ahrendt S."/>
            <person name="Riley R."/>
            <person name="Andreopoulos W."/>
            <person name="Labutti K."/>
            <person name="Pangilinan J."/>
            <person name="Ruiz-Duenas F.J."/>
            <person name="Barrasa J.M."/>
            <person name="Sanchez-Garcia M."/>
            <person name="Camarero S."/>
            <person name="Miyauchi S."/>
            <person name="Serrano A."/>
            <person name="Linde D."/>
            <person name="Babiker R."/>
            <person name="Drula E."/>
            <person name="Ayuso-Fernandez I."/>
            <person name="Pacheco R."/>
            <person name="Padilla G."/>
            <person name="Ferreira P."/>
            <person name="Barriuso J."/>
            <person name="Kellner H."/>
            <person name="Castanera R."/>
            <person name="Alfaro M."/>
            <person name="Ramirez L."/>
            <person name="Pisabarro A.G."/>
            <person name="Kuo A."/>
            <person name="Tritt A."/>
            <person name="Lipzen A."/>
            <person name="He G."/>
            <person name="Yan M."/>
            <person name="Ng V."/>
            <person name="Cullen D."/>
            <person name="Martin F."/>
            <person name="Rosso M.-N."/>
            <person name="Henrissat B."/>
            <person name="Hibbett D."/>
            <person name="Martinez A.T."/>
            <person name="Grigoriev I.V."/>
        </authorList>
    </citation>
    <scope>NUCLEOTIDE SEQUENCE</scope>
    <source>
        <strain evidence="3">CBS 506.95</strain>
    </source>
</reference>
<accession>A0A9P6JNZ6</accession>
<dbReference type="InterPro" id="IPR051606">
    <property type="entry name" value="Polyketide_Oxido-like"/>
</dbReference>
<sequence>MSNLDTPTISASATHDFSKPLRFLIFGGTGPCGILLIRKALQVYSNSTVIVSARSPQKIPEDLTFNGRVKIVTGKLEELDKVEKAFEAVADSELHKQLEEPPSYDGATQPNTTLRSSKVDVILSALGPPVLKGFSYPSNHPIATFYGNLIDIMFNQGVKRLIVMCTASHPDPKDKLSGNPLTSGIVTIVKLFAHNAYVDFKEVGNIIRRKGGEAEGESSSQSGVPETDLKASKLDWTLVRVPVLTNQDKEDTFAGYVGDGKTGNALTKKAFAAFCVGEVEKREWVRKAPFICTPCL</sequence>
<organism evidence="3 4">
    <name type="scientific">Crepidotus variabilis</name>
    <dbReference type="NCBI Taxonomy" id="179855"/>
    <lineage>
        <taxon>Eukaryota</taxon>
        <taxon>Fungi</taxon>
        <taxon>Dikarya</taxon>
        <taxon>Basidiomycota</taxon>
        <taxon>Agaricomycotina</taxon>
        <taxon>Agaricomycetes</taxon>
        <taxon>Agaricomycetidae</taxon>
        <taxon>Agaricales</taxon>
        <taxon>Agaricineae</taxon>
        <taxon>Crepidotaceae</taxon>
        <taxon>Crepidotus</taxon>
    </lineage>
</organism>